<keyword evidence="3 6" id="KW-1133">Transmembrane helix</keyword>
<evidence type="ECO:0000256" key="1">
    <source>
        <dbReference type="ARBA" id="ARBA00004141"/>
    </source>
</evidence>
<comment type="subcellular location">
    <subcellularLocation>
        <location evidence="1">Membrane</location>
        <topology evidence="1">Multi-pass membrane protein</topology>
    </subcellularLocation>
</comment>
<evidence type="ECO:0000256" key="2">
    <source>
        <dbReference type="ARBA" id="ARBA00022692"/>
    </source>
</evidence>
<evidence type="ECO:0000256" key="3">
    <source>
        <dbReference type="ARBA" id="ARBA00022989"/>
    </source>
</evidence>
<dbReference type="EMBL" id="JAPWTJ010000143">
    <property type="protein sequence ID" value="KAJ8982137.1"/>
    <property type="molecule type" value="Genomic_DNA"/>
</dbReference>
<accession>A0ABQ9JW78</accession>
<sequence length="108" mass="12125">MEQYIFFLFVVTTSFISCVIWIAIYLLGIREALASLPINWILTELLNTGISAFFYIIAFICQLIASISYNNHHGTYIAAAVFGALNTLVYCGATFLLRIEWKSGNTTN</sequence>
<evidence type="ECO:0000256" key="6">
    <source>
        <dbReference type="SAM" id="Phobius"/>
    </source>
</evidence>
<dbReference type="Proteomes" id="UP001162164">
    <property type="component" value="Unassembled WGS sequence"/>
</dbReference>
<dbReference type="PANTHER" id="PTHR22776:SF97">
    <property type="entry name" value="RE01453P"/>
    <property type="match status" value="1"/>
</dbReference>
<keyword evidence="4 5" id="KW-0472">Membrane</keyword>
<proteinExistence type="predicted"/>
<feature type="transmembrane region" description="Helical" evidence="6">
    <location>
        <begin position="49"/>
        <end position="69"/>
    </location>
</feature>
<dbReference type="PANTHER" id="PTHR22776">
    <property type="entry name" value="MARVEL-CONTAINING POTENTIAL LIPID RAFT-ASSOCIATED PROTEIN"/>
    <property type="match status" value="1"/>
</dbReference>
<gene>
    <name evidence="8" type="ORF">NQ317_002864</name>
</gene>
<reference evidence="8" key="1">
    <citation type="journal article" date="2023" name="Insect Mol. Biol.">
        <title>Genome sequencing provides insights into the evolution of gene families encoding plant cell wall-degrading enzymes in longhorned beetles.</title>
        <authorList>
            <person name="Shin N.R."/>
            <person name="Okamura Y."/>
            <person name="Kirsch R."/>
            <person name="Pauchet Y."/>
        </authorList>
    </citation>
    <scope>NUCLEOTIDE SEQUENCE</scope>
    <source>
        <strain evidence="8">MMC_N1</strain>
    </source>
</reference>
<feature type="transmembrane region" description="Helical" evidence="6">
    <location>
        <begin position="75"/>
        <end position="97"/>
    </location>
</feature>
<dbReference type="InterPro" id="IPR050578">
    <property type="entry name" value="MARVEL-CKLF_proteins"/>
</dbReference>
<organism evidence="8 9">
    <name type="scientific">Molorchus minor</name>
    <dbReference type="NCBI Taxonomy" id="1323400"/>
    <lineage>
        <taxon>Eukaryota</taxon>
        <taxon>Metazoa</taxon>
        <taxon>Ecdysozoa</taxon>
        <taxon>Arthropoda</taxon>
        <taxon>Hexapoda</taxon>
        <taxon>Insecta</taxon>
        <taxon>Pterygota</taxon>
        <taxon>Neoptera</taxon>
        <taxon>Endopterygota</taxon>
        <taxon>Coleoptera</taxon>
        <taxon>Polyphaga</taxon>
        <taxon>Cucujiformia</taxon>
        <taxon>Chrysomeloidea</taxon>
        <taxon>Cerambycidae</taxon>
        <taxon>Lamiinae</taxon>
        <taxon>Monochamini</taxon>
        <taxon>Molorchus</taxon>
    </lineage>
</organism>
<dbReference type="Pfam" id="PF01284">
    <property type="entry name" value="MARVEL"/>
    <property type="match status" value="1"/>
</dbReference>
<protein>
    <recommendedName>
        <fullName evidence="7">MARVEL domain-containing protein</fullName>
    </recommendedName>
</protein>
<feature type="domain" description="MARVEL" evidence="7">
    <location>
        <begin position="1"/>
        <end position="102"/>
    </location>
</feature>
<comment type="caution">
    <text evidence="8">The sequence shown here is derived from an EMBL/GenBank/DDBJ whole genome shotgun (WGS) entry which is preliminary data.</text>
</comment>
<evidence type="ECO:0000313" key="9">
    <source>
        <dbReference type="Proteomes" id="UP001162164"/>
    </source>
</evidence>
<keyword evidence="2 5" id="KW-0812">Transmembrane</keyword>
<evidence type="ECO:0000256" key="4">
    <source>
        <dbReference type="ARBA" id="ARBA00023136"/>
    </source>
</evidence>
<name>A0ABQ9JW78_9CUCU</name>
<feature type="transmembrane region" description="Helical" evidence="6">
    <location>
        <begin position="6"/>
        <end position="28"/>
    </location>
</feature>
<keyword evidence="9" id="KW-1185">Reference proteome</keyword>
<evidence type="ECO:0000256" key="5">
    <source>
        <dbReference type="PROSITE-ProRule" id="PRU00581"/>
    </source>
</evidence>
<dbReference type="InterPro" id="IPR008253">
    <property type="entry name" value="Marvel"/>
</dbReference>
<evidence type="ECO:0000313" key="8">
    <source>
        <dbReference type="EMBL" id="KAJ8982137.1"/>
    </source>
</evidence>
<evidence type="ECO:0000259" key="7">
    <source>
        <dbReference type="PROSITE" id="PS51225"/>
    </source>
</evidence>
<dbReference type="PROSITE" id="PS51225">
    <property type="entry name" value="MARVEL"/>
    <property type="match status" value="1"/>
</dbReference>